<comment type="caution">
    <text evidence="8">The sequence shown here is derived from an EMBL/GenBank/DDBJ whole genome shotgun (WGS) entry which is preliminary data.</text>
</comment>
<dbReference type="Pfam" id="PF00441">
    <property type="entry name" value="Acyl-CoA_dh_1"/>
    <property type="match status" value="1"/>
</dbReference>
<dbReference type="Pfam" id="PF02771">
    <property type="entry name" value="Acyl-CoA_dh_N"/>
    <property type="match status" value="1"/>
</dbReference>
<dbReference type="InterPro" id="IPR036250">
    <property type="entry name" value="AcylCo_DH-like_C"/>
</dbReference>
<dbReference type="InterPro" id="IPR001834">
    <property type="entry name" value="CBR-like"/>
</dbReference>
<evidence type="ECO:0000256" key="6">
    <source>
        <dbReference type="ARBA" id="ARBA00023002"/>
    </source>
</evidence>
<dbReference type="Pfam" id="PF00175">
    <property type="entry name" value="NAD_binding_1"/>
    <property type="match status" value="1"/>
</dbReference>
<dbReference type="InterPro" id="IPR017927">
    <property type="entry name" value="FAD-bd_FR_type"/>
</dbReference>
<dbReference type="InterPro" id="IPR039261">
    <property type="entry name" value="FNR_nucleotide-bd"/>
</dbReference>
<gene>
    <name evidence="8" type="ORF">PEVE_00004624</name>
</gene>
<dbReference type="PROSITE" id="PS51384">
    <property type="entry name" value="FAD_FR"/>
    <property type="match status" value="1"/>
</dbReference>
<dbReference type="SUPFAM" id="SSF56645">
    <property type="entry name" value="Acyl-CoA dehydrogenase NM domain-like"/>
    <property type="match status" value="1"/>
</dbReference>
<comment type="similarity">
    <text evidence="2">Belongs to the flavoprotein pyridine nucleotide cytochrome reductase family.</text>
</comment>
<evidence type="ECO:0000256" key="2">
    <source>
        <dbReference type="ARBA" id="ARBA00006105"/>
    </source>
</evidence>
<reference evidence="8 9" key="1">
    <citation type="submission" date="2022-05" db="EMBL/GenBank/DDBJ databases">
        <authorList>
            <consortium name="Genoscope - CEA"/>
            <person name="William W."/>
        </authorList>
    </citation>
    <scope>NUCLEOTIDE SEQUENCE [LARGE SCALE GENOMIC DNA]</scope>
</reference>
<evidence type="ECO:0000313" key="9">
    <source>
        <dbReference type="Proteomes" id="UP001159427"/>
    </source>
</evidence>
<feature type="domain" description="FAD-binding FR-type" evidence="7">
    <location>
        <begin position="602"/>
        <end position="701"/>
    </location>
</feature>
<dbReference type="CDD" id="cd06183">
    <property type="entry name" value="cyt_b5_reduct_like"/>
    <property type="match status" value="1"/>
</dbReference>
<accession>A0ABN8LTI5</accession>
<dbReference type="Gene3D" id="2.40.110.10">
    <property type="entry name" value="Butyryl-CoA Dehydrogenase, subunit A, domain 2"/>
    <property type="match status" value="1"/>
</dbReference>
<dbReference type="SUPFAM" id="SSF52343">
    <property type="entry name" value="Ferredoxin reductase-like, C-terminal NADP-linked domain"/>
    <property type="match status" value="1"/>
</dbReference>
<dbReference type="Gene3D" id="2.40.30.10">
    <property type="entry name" value="Translation factors"/>
    <property type="match status" value="1"/>
</dbReference>
<dbReference type="SUPFAM" id="SSF63380">
    <property type="entry name" value="Riboflavin synthase domain-like"/>
    <property type="match status" value="1"/>
</dbReference>
<dbReference type="Proteomes" id="UP001159427">
    <property type="component" value="Unassembled WGS sequence"/>
</dbReference>
<keyword evidence="5" id="KW-0274">FAD</keyword>
<evidence type="ECO:0000313" key="8">
    <source>
        <dbReference type="EMBL" id="CAH3019879.1"/>
    </source>
</evidence>
<dbReference type="InterPro" id="IPR009075">
    <property type="entry name" value="AcylCo_DH/oxidase_C"/>
</dbReference>
<evidence type="ECO:0000259" key="7">
    <source>
        <dbReference type="PROSITE" id="PS51384"/>
    </source>
</evidence>
<keyword evidence="6" id="KW-0560">Oxidoreductase</keyword>
<dbReference type="SUPFAM" id="SSF47203">
    <property type="entry name" value="Acyl-CoA dehydrogenase C-terminal domain-like"/>
    <property type="match status" value="1"/>
</dbReference>
<keyword evidence="4" id="KW-0285">Flavoprotein</keyword>
<evidence type="ECO:0000256" key="4">
    <source>
        <dbReference type="ARBA" id="ARBA00022630"/>
    </source>
</evidence>
<dbReference type="InterPro" id="IPR001433">
    <property type="entry name" value="OxRdtase_FAD/NAD-bd"/>
</dbReference>
<dbReference type="InterPro" id="IPR008333">
    <property type="entry name" value="Cbr1-like_FAD-bd_dom"/>
</dbReference>
<dbReference type="InterPro" id="IPR037069">
    <property type="entry name" value="AcylCoA_DH/ox_N_sf"/>
</dbReference>
<dbReference type="PANTHER" id="PTHR19370:SF184">
    <property type="entry name" value="NADH-CYTOCHROME B5 REDUCTASE-LIKE"/>
    <property type="match status" value="1"/>
</dbReference>
<dbReference type="Gene3D" id="3.40.50.80">
    <property type="entry name" value="Nucleotide-binding domain of ferredoxin-NADP reductase (FNR) module"/>
    <property type="match status" value="1"/>
</dbReference>
<comment type="cofactor">
    <cofactor evidence="1">
        <name>FAD</name>
        <dbReference type="ChEBI" id="CHEBI:57692"/>
    </cofactor>
</comment>
<dbReference type="InterPro" id="IPR046373">
    <property type="entry name" value="Acyl-CoA_Oxase/DH_mid-dom_sf"/>
</dbReference>
<dbReference type="InterPro" id="IPR017938">
    <property type="entry name" value="Riboflavin_synthase-like_b-brl"/>
</dbReference>
<name>A0ABN8LTI5_9CNID</name>
<comment type="similarity">
    <text evidence="3">Belongs to the acyl-CoA dehydrogenase family.</text>
</comment>
<evidence type="ECO:0000256" key="3">
    <source>
        <dbReference type="ARBA" id="ARBA00009347"/>
    </source>
</evidence>
<dbReference type="Pfam" id="PF00970">
    <property type="entry name" value="FAD_binding_6"/>
    <property type="match status" value="1"/>
</dbReference>
<evidence type="ECO:0000256" key="1">
    <source>
        <dbReference type="ARBA" id="ARBA00001974"/>
    </source>
</evidence>
<dbReference type="Gene3D" id="1.10.540.10">
    <property type="entry name" value="Acyl-CoA dehydrogenase/oxidase, N-terminal domain"/>
    <property type="match status" value="1"/>
</dbReference>
<sequence>VIKHHSIISQIYHNKSIDNKSRSEEVLQHKSLNMSSRPASKTWGGKEFWGMSWEYDPQWLLNEEQRQIQAKLIETCRTVIRPNAMASTLGTKSWGAGKEFWGLDWFYDPQWLLDDEQRQIQAKLVEICRTVIRPNAIICDETYEFPRKSMDALASLGLLGLIVPKELGGLGQNHVCAAMVVETIARYGCPSTAMIYVMHLGAVAAMLFRHHDNKTLQDLLKRLDKDTLIGTLVFSDPATGGHNWFPFSSKAKRLDDGTIQVLRYGAWVTSGGFADFYVVECTSPSFAGDFMNLSLFLMFKDQVRSSTDEWSALGMRGNHSSPVVCEGVLSADRLVGSFGEFPLAAHEVIDPYFLLYSSACWNGLALGTIDVAKKHVTRTEHADSGLRVADYPIIQDYFGKAITETNSSRLMLFNVAKGMDGVTNNNDWSIYKEPMTAPCRGQFHHWCFQVKIKAAANVSYVADEMLHACGGVGYKKELGLERLLRDSKAGWLMGASNEVLRQIVGKTSLFGLNAIDFWCKVSDDRVLNLELKKLSGDAKRELAKKLLAEAEIENANVKNHTHHSYQDSEFDNPFNTSPPATLKSLDSTNGFKLKQKTCLKADEFIALKLLSVQPLAEMVAEYTFALPQASDLTGCFPGQYVRVRLGKNQRFLSPVSRAKEPGKISLLLKLETHGMFSNSMRCLEVGDTADFSGPCGGYEYVHNSTKNLTLLATGMSCQPAVQIVREIVADPTDKTSVVLLIYAEKPDGIPYQQELKKYAKYDKRLKLSFTVSEVDRDDWEGGQGYIDSKLLSSSLPPPEESSHRVIVCGGPRMVMGVLQGMRKLGYSSDKIFVYGQFGVQQIKAVYGKFSKLAQHRETNDRANHQQA</sequence>
<dbReference type="PANTHER" id="PTHR19370">
    <property type="entry name" value="NADH-CYTOCHROME B5 REDUCTASE"/>
    <property type="match status" value="1"/>
</dbReference>
<dbReference type="InterPro" id="IPR013786">
    <property type="entry name" value="AcylCoA_DH/ox_N"/>
</dbReference>
<dbReference type="EMBL" id="CALNXI010000129">
    <property type="protein sequence ID" value="CAH3019879.1"/>
    <property type="molecule type" value="Genomic_DNA"/>
</dbReference>
<dbReference type="Gene3D" id="1.20.140.10">
    <property type="entry name" value="Butyryl-CoA Dehydrogenase, subunit A, domain 3"/>
    <property type="match status" value="1"/>
</dbReference>
<keyword evidence="9" id="KW-1185">Reference proteome</keyword>
<protein>
    <recommendedName>
        <fullName evidence="7">FAD-binding FR-type domain-containing protein</fullName>
    </recommendedName>
</protein>
<evidence type="ECO:0000256" key="5">
    <source>
        <dbReference type="ARBA" id="ARBA00022827"/>
    </source>
</evidence>
<organism evidence="8 9">
    <name type="scientific">Porites evermanni</name>
    <dbReference type="NCBI Taxonomy" id="104178"/>
    <lineage>
        <taxon>Eukaryota</taxon>
        <taxon>Metazoa</taxon>
        <taxon>Cnidaria</taxon>
        <taxon>Anthozoa</taxon>
        <taxon>Hexacorallia</taxon>
        <taxon>Scleractinia</taxon>
        <taxon>Fungiina</taxon>
        <taxon>Poritidae</taxon>
        <taxon>Porites</taxon>
    </lineage>
</organism>
<proteinExistence type="inferred from homology"/>
<feature type="non-terminal residue" evidence="8">
    <location>
        <position position="1"/>
    </location>
</feature>
<dbReference type="InterPro" id="IPR009100">
    <property type="entry name" value="AcylCoA_DH/oxidase_NM_dom_sf"/>
</dbReference>